<keyword evidence="5 11" id="KW-0378">Hydrolase</keyword>
<dbReference type="InterPro" id="IPR027417">
    <property type="entry name" value="P-loop_NTPase"/>
</dbReference>
<evidence type="ECO:0000256" key="3">
    <source>
        <dbReference type="ARBA" id="ARBA00022741"/>
    </source>
</evidence>
<keyword evidence="4 11" id="KW-0227">DNA damage</keyword>
<dbReference type="PANTHER" id="PTHR42855:SF1">
    <property type="entry name" value="ABC TRANSPORTER DOMAIN-CONTAINING PROTEIN"/>
    <property type="match status" value="1"/>
</dbReference>
<comment type="caution">
    <text evidence="14">The sequence shown here is derived from an EMBL/GenBank/DDBJ whole genome shotgun (WGS) entry which is preliminary data.</text>
</comment>
<evidence type="ECO:0000256" key="5">
    <source>
        <dbReference type="ARBA" id="ARBA00022801"/>
    </source>
</evidence>
<dbReference type="GO" id="GO:0005737">
    <property type="term" value="C:cytoplasm"/>
    <property type="evidence" value="ECO:0007669"/>
    <property type="project" value="UniProtKB-SubCell"/>
</dbReference>
<name>A0A7X1E6G3_9BACT</name>
<evidence type="ECO:0000256" key="9">
    <source>
        <dbReference type="ARBA" id="ARBA00049360"/>
    </source>
</evidence>
<dbReference type="Pfam" id="PF00005">
    <property type="entry name" value="ABC_tran"/>
    <property type="match status" value="2"/>
</dbReference>
<accession>A0A7X1E6G3</accession>
<keyword evidence="8 11" id="KW-0234">DNA repair</keyword>
<dbReference type="Pfam" id="PF16326">
    <property type="entry name" value="ABC_tran_CTD"/>
    <property type="match status" value="1"/>
</dbReference>
<dbReference type="RefSeq" id="WP_185694829.1">
    <property type="nucleotide sequence ID" value="NZ_JACHVA010000139.1"/>
</dbReference>
<evidence type="ECO:0000256" key="1">
    <source>
        <dbReference type="ARBA" id="ARBA00022490"/>
    </source>
</evidence>
<dbReference type="FunFam" id="3.40.50.300:FF:000011">
    <property type="entry name" value="Putative ABC transporter ATP-binding component"/>
    <property type="match status" value="1"/>
</dbReference>
<dbReference type="SUPFAM" id="SSF52540">
    <property type="entry name" value="P-loop containing nucleoside triphosphate hydrolases"/>
    <property type="match status" value="2"/>
</dbReference>
<reference evidence="14 15" key="1">
    <citation type="submission" date="2020-07" db="EMBL/GenBank/DDBJ databases">
        <authorList>
            <person name="Feng X."/>
        </authorList>
    </citation>
    <scope>NUCLEOTIDE SEQUENCE [LARGE SCALE GENOMIC DNA]</scope>
    <source>
        <strain evidence="14 15">JCM14086</strain>
    </source>
</reference>
<dbReference type="AlphaFoldDB" id="A0A7X1E6G3"/>
<dbReference type="FunFam" id="3.40.50.300:FF:000309">
    <property type="entry name" value="ABC transporter ATP-binding protein"/>
    <property type="match status" value="1"/>
</dbReference>
<keyword evidence="1 11" id="KW-0963">Cytoplasm</keyword>
<proteinExistence type="inferred from homology"/>
<dbReference type="PROSITE" id="PS00211">
    <property type="entry name" value="ABC_TRANSPORTER_1"/>
    <property type="match status" value="2"/>
</dbReference>
<feature type="binding site" evidence="11">
    <location>
        <begin position="36"/>
        <end position="43"/>
    </location>
    <ligand>
        <name>ATP</name>
        <dbReference type="ChEBI" id="CHEBI:30616"/>
        <label>1</label>
    </ligand>
</feature>
<dbReference type="InterPro" id="IPR043686">
    <property type="entry name" value="Uup"/>
</dbReference>
<feature type="binding site" evidence="11">
    <location>
        <begin position="353"/>
        <end position="360"/>
    </location>
    <ligand>
        <name>ATP</name>
        <dbReference type="ChEBI" id="CHEBI:30616"/>
        <label>2</label>
    </ligand>
</feature>
<feature type="domain" description="ABC transporter" evidence="13">
    <location>
        <begin position="4"/>
        <end position="254"/>
    </location>
</feature>
<dbReference type="GO" id="GO:0003677">
    <property type="term" value="F:DNA binding"/>
    <property type="evidence" value="ECO:0007669"/>
    <property type="project" value="UniProtKB-UniRule"/>
</dbReference>
<dbReference type="CDD" id="cd03221">
    <property type="entry name" value="ABCF_EF-3"/>
    <property type="match status" value="1"/>
</dbReference>
<evidence type="ECO:0000256" key="10">
    <source>
        <dbReference type="ARBA" id="ARBA00061478"/>
    </source>
</evidence>
<keyword evidence="7 11" id="KW-0238">DNA-binding</keyword>
<dbReference type="InterPro" id="IPR037118">
    <property type="entry name" value="Val-tRNA_synth_C_sf"/>
</dbReference>
<dbReference type="Pfam" id="PF12848">
    <property type="entry name" value="ABC_tran_Xtn"/>
    <property type="match status" value="1"/>
</dbReference>
<dbReference type="EMBL" id="JACHVA010000139">
    <property type="protein sequence ID" value="MBC2604219.1"/>
    <property type="molecule type" value="Genomic_DNA"/>
</dbReference>
<evidence type="ECO:0000256" key="12">
    <source>
        <dbReference type="SAM" id="MobiDB-lite"/>
    </source>
</evidence>
<evidence type="ECO:0000256" key="7">
    <source>
        <dbReference type="ARBA" id="ARBA00023125"/>
    </source>
</evidence>
<comment type="catalytic activity">
    <reaction evidence="9 11">
        <text>ATP + H2O = ADP + phosphate + H(+)</text>
        <dbReference type="Rhea" id="RHEA:13065"/>
        <dbReference type="ChEBI" id="CHEBI:15377"/>
        <dbReference type="ChEBI" id="CHEBI:15378"/>
        <dbReference type="ChEBI" id="CHEBI:30616"/>
        <dbReference type="ChEBI" id="CHEBI:43474"/>
        <dbReference type="ChEBI" id="CHEBI:456216"/>
    </reaction>
</comment>
<keyword evidence="15" id="KW-1185">Reference proteome</keyword>
<comment type="similarity">
    <text evidence="10 11">Belongs to the ABC transporter superfamily. ABCF family. Uup subfamily.</text>
</comment>
<dbReference type="EC" id="3.6.1.-" evidence="11"/>
<feature type="compositionally biased region" description="Basic and acidic residues" evidence="12">
    <location>
        <begin position="547"/>
        <end position="560"/>
    </location>
</feature>
<dbReference type="HAMAP" id="MF_00848">
    <property type="entry name" value="Uup"/>
    <property type="match status" value="1"/>
</dbReference>
<dbReference type="PANTHER" id="PTHR42855">
    <property type="entry name" value="ABC TRANSPORTER ATP-BINDING SUBUNIT"/>
    <property type="match status" value="1"/>
</dbReference>
<evidence type="ECO:0000256" key="11">
    <source>
        <dbReference type="HAMAP-Rule" id="MF_00848"/>
    </source>
</evidence>
<comment type="function">
    <text evidence="11">Probably plays a role in ribosome assembly or function. May be involved in resolution of branched DNA intermediates that result from template switching in postreplication gaps. Binds DNA and has ATPase activity.</text>
</comment>
<evidence type="ECO:0000256" key="2">
    <source>
        <dbReference type="ARBA" id="ARBA00022737"/>
    </source>
</evidence>
<dbReference type="GO" id="GO:0005524">
    <property type="term" value="F:ATP binding"/>
    <property type="evidence" value="ECO:0007669"/>
    <property type="project" value="UniProtKB-UniRule"/>
</dbReference>
<dbReference type="Gene3D" id="3.40.50.300">
    <property type="entry name" value="P-loop containing nucleotide triphosphate hydrolases"/>
    <property type="match status" value="2"/>
</dbReference>
<dbReference type="InterPro" id="IPR003593">
    <property type="entry name" value="AAA+_ATPase"/>
</dbReference>
<dbReference type="Gene3D" id="1.10.287.380">
    <property type="entry name" value="Valyl-tRNA synthetase, C-terminal domain"/>
    <property type="match status" value="1"/>
</dbReference>
<gene>
    <name evidence="11" type="primary">uup</name>
    <name evidence="14" type="ORF">H5P30_20760</name>
</gene>
<dbReference type="InterPro" id="IPR032781">
    <property type="entry name" value="ABC_tran_Xtn"/>
</dbReference>
<dbReference type="GO" id="GO:0016887">
    <property type="term" value="F:ATP hydrolysis activity"/>
    <property type="evidence" value="ECO:0007669"/>
    <property type="project" value="UniProtKB-UniRule"/>
</dbReference>
<dbReference type="GO" id="GO:0006281">
    <property type="term" value="P:DNA repair"/>
    <property type="evidence" value="ECO:0007669"/>
    <property type="project" value="UniProtKB-KW"/>
</dbReference>
<feature type="region of interest" description="Disordered" evidence="12">
    <location>
        <begin position="538"/>
        <end position="560"/>
    </location>
</feature>
<comment type="subcellular location">
    <subcellularLocation>
        <location evidence="11">Cytoplasm</location>
    </subcellularLocation>
    <text evidence="11">Associates with ribosomes.</text>
</comment>
<dbReference type="InterPro" id="IPR003439">
    <property type="entry name" value="ABC_transporter-like_ATP-bd"/>
</dbReference>
<evidence type="ECO:0000313" key="15">
    <source>
        <dbReference type="Proteomes" id="UP000525652"/>
    </source>
</evidence>
<sequence length="640" mass="71832">MALLTYRNLTVSFGGPKLLDNASLMIEEKERLCLVGRNGEGKSTLLRILDGVVAPDHGELETKPGICIRKLDQEIPTIPGETVFEVVAAGLGEASRTIAEYHRVARDYALDSSDEELADRLDELQNQLDHSDGWEIDRKVETVLDRVGLDGDMAFEALSGGNKRRALLARALVAEPDLLLLDEPTNHLDIPGIRWLEEFFRKTPIALLFVSHDRSFVRRMADGILDLDRGRLSRWDCNYDTYLERKSEWLAGEAKRNENFDKKLSEEEVWIRKGIRARRTRNEGRVRALQEMRQKRAQRREQSGAAQLEMNDAQMSGRKVIEAKGIGFDWDGSPLIQDFTTTIWRGDKIGICGLNGSGKTTLLQLLLGKLTPQEGTVTHGTRLEVAYFDQHRAQLDPNLSVAENVFPGGDTVTINGRSRHILSYLQDFLFTAETARAPIRKLSGGERARLLLARLFLQPANLLVLDEPTNDLDIETVELLEERLLEFDATLLLVSHDRAFLDNVVTSTLALEGDGQVREYAAGADQWVADFERRQAASAAKSTKPTVKTEAKIPPKDTSKAKPRKLLNKEREALKSLPGQIETLEAEHSELAARMSTADYYQDPKNDPAADSERLAKLEEETLEAYARWEELSELEAGAR</sequence>
<dbReference type="InterPro" id="IPR051309">
    <property type="entry name" value="ABCF_ATPase"/>
</dbReference>
<dbReference type="InterPro" id="IPR032524">
    <property type="entry name" value="ABC_tran_C"/>
</dbReference>
<dbReference type="GO" id="GO:0043022">
    <property type="term" value="F:ribosome binding"/>
    <property type="evidence" value="ECO:0007669"/>
    <property type="project" value="UniProtKB-UniRule"/>
</dbReference>
<dbReference type="Proteomes" id="UP000525652">
    <property type="component" value="Unassembled WGS sequence"/>
</dbReference>
<keyword evidence="2 11" id="KW-0677">Repeat</keyword>
<evidence type="ECO:0000259" key="13">
    <source>
        <dbReference type="PROSITE" id="PS50893"/>
    </source>
</evidence>
<dbReference type="SMART" id="SM00382">
    <property type="entry name" value="AAA"/>
    <property type="match status" value="2"/>
</dbReference>
<organism evidence="14 15">
    <name type="scientific">Puniceicoccus vermicola</name>
    <dbReference type="NCBI Taxonomy" id="388746"/>
    <lineage>
        <taxon>Bacteria</taxon>
        <taxon>Pseudomonadati</taxon>
        <taxon>Verrucomicrobiota</taxon>
        <taxon>Opitutia</taxon>
        <taxon>Puniceicoccales</taxon>
        <taxon>Puniceicoccaceae</taxon>
        <taxon>Puniceicoccus</taxon>
    </lineage>
</organism>
<protein>
    <recommendedName>
        <fullName evidence="11">ATP-binding protein Uup</fullName>
        <ecNumber evidence="11">3.6.1.-</ecNumber>
    </recommendedName>
</protein>
<feature type="domain" description="ABC transporter" evidence="13">
    <location>
        <begin position="321"/>
        <end position="539"/>
    </location>
</feature>
<evidence type="ECO:0000313" key="14">
    <source>
        <dbReference type="EMBL" id="MBC2604219.1"/>
    </source>
</evidence>
<evidence type="ECO:0000256" key="8">
    <source>
        <dbReference type="ARBA" id="ARBA00023204"/>
    </source>
</evidence>
<evidence type="ECO:0000256" key="6">
    <source>
        <dbReference type="ARBA" id="ARBA00022840"/>
    </source>
</evidence>
<keyword evidence="3 11" id="KW-0547">Nucleotide-binding</keyword>
<dbReference type="InterPro" id="IPR017871">
    <property type="entry name" value="ABC_transporter-like_CS"/>
</dbReference>
<keyword evidence="6 11" id="KW-0067">ATP-binding</keyword>
<evidence type="ECO:0000256" key="4">
    <source>
        <dbReference type="ARBA" id="ARBA00022763"/>
    </source>
</evidence>
<dbReference type="PROSITE" id="PS50893">
    <property type="entry name" value="ABC_TRANSPORTER_2"/>
    <property type="match status" value="2"/>
</dbReference>